<sequence>MPPPTPPSASSSRTLRPPKNPPHHPHPRRRIHPLPPLLRHLPPLLHLSRRLSPCRHRLRGLPPQPRTPPPGRLRRRPRRPPLGPGPSLAPRPRGLLQVLPLGKQRGGNIAYFATLCALDHDLSPLKILGIFMNVPYFSGSQRSDSELRLVNDRILPLPANDLMWSLSLPEGADRDHVYCNPTAAESAYGNKIGRLPACFINGYGGDPLVDKQKEFAKILEARGVRVEKRFVEDGYHAVEIFDETKALALAQNIKNFVLSLTSEFSN</sequence>
<feature type="region of interest" description="Disordered" evidence="2">
    <location>
        <begin position="55"/>
        <end position="93"/>
    </location>
</feature>
<evidence type="ECO:0000256" key="2">
    <source>
        <dbReference type="SAM" id="MobiDB-lite"/>
    </source>
</evidence>
<feature type="region of interest" description="Disordered" evidence="2">
    <location>
        <begin position="1"/>
        <end position="39"/>
    </location>
</feature>
<reference evidence="4 5" key="1">
    <citation type="submission" date="2019-04" db="EMBL/GenBank/DDBJ databases">
        <title>An improved genome assembly and genetic linkage map for asparagus bean, Vigna unguiculata ssp. sesquipedialis.</title>
        <authorList>
            <person name="Xia Q."/>
            <person name="Zhang R."/>
            <person name="Dong Y."/>
        </authorList>
    </citation>
    <scope>NUCLEOTIDE SEQUENCE [LARGE SCALE GENOMIC DNA]</scope>
    <source>
        <tissue evidence="4">Leaf</tissue>
    </source>
</reference>
<proteinExistence type="inferred from homology"/>
<dbReference type="InterPro" id="IPR013094">
    <property type="entry name" value="AB_hydrolase_3"/>
</dbReference>
<feature type="compositionally biased region" description="Basic residues" evidence="2">
    <location>
        <begin position="21"/>
        <end position="32"/>
    </location>
</feature>
<dbReference type="InterPro" id="IPR029058">
    <property type="entry name" value="AB_hydrolase_fold"/>
</dbReference>
<dbReference type="Pfam" id="PF07859">
    <property type="entry name" value="Abhydrolase_3"/>
    <property type="match status" value="1"/>
</dbReference>
<dbReference type="PANTHER" id="PTHR23024:SF113">
    <property type="entry name" value="CARBOXYLESTERASE 8-RELATED"/>
    <property type="match status" value="1"/>
</dbReference>
<comment type="similarity">
    <text evidence="1">Belongs to the 'GDXG' lipolytic enzyme family.</text>
</comment>
<organism evidence="4 5">
    <name type="scientific">Vigna unguiculata</name>
    <name type="common">Cowpea</name>
    <dbReference type="NCBI Taxonomy" id="3917"/>
    <lineage>
        <taxon>Eukaryota</taxon>
        <taxon>Viridiplantae</taxon>
        <taxon>Streptophyta</taxon>
        <taxon>Embryophyta</taxon>
        <taxon>Tracheophyta</taxon>
        <taxon>Spermatophyta</taxon>
        <taxon>Magnoliopsida</taxon>
        <taxon>eudicotyledons</taxon>
        <taxon>Gunneridae</taxon>
        <taxon>Pentapetalae</taxon>
        <taxon>rosids</taxon>
        <taxon>fabids</taxon>
        <taxon>Fabales</taxon>
        <taxon>Fabaceae</taxon>
        <taxon>Papilionoideae</taxon>
        <taxon>50 kb inversion clade</taxon>
        <taxon>NPAAA clade</taxon>
        <taxon>indigoferoid/millettioid clade</taxon>
        <taxon>Phaseoleae</taxon>
        <taxon>Vigna</taxon>
    </lineage>
</organism>
<dbReference type="PANTHER" id="PTHR23024">
    <property type="entry name" value="ARYLACETAMIDE DEACETYLASE"/>
    <property type="match status" value="1"/>
</dbReference>
<feature type="compositionally biased region" description="Low complexity" evidence="2">
    <location>
        <begin position="8"/>
        <end position="17"/>
    </location>
</feature>
<dbReference type="GO" id="GO:0016787">
    <property type="term" value="F:hydrolase activity"/>
    <property type="evidence" value="ECO:0007669"/>
    <property type="project" value="InterPro"/>
</dbReference>
<name>A0A4D6MND5_VIGUN</name>
<feature type="compositionally biased region" description="Pro residues" evidence="2">
    <location>
        <begin position="62"/>
        <end position="71"/>
    </location>
</feature>
<accession>A0A4D6MND5</accession>
<protein>
    <submittedName>
        <fullName evidence="4">Gibberellin receptor GID1</fullName>
    </submittedName>
</protein>
<dbReference type="Gene3D" id="3.40.50.1820">
    <property type="entry name" value="alpha/beta hydrolase"/>
    <property type="match status" value="1"/>
</dbReference>
<evidence type="ECO:0000256" key="1">
    <source>
        <dbReference type="ARBA" id="ARBA00010515"/>
    </source>
</evidence>
<dbReference type="AlphaFoldDB" id="A0A4D6MND5"/>
<gene>
    <name evidence="4" type="ORF">DEO72_LG8g888</name>
</gene>
<evidence type="ECO:0000313" key="5">
    <source>
        <dbReference type="Proteomes" id="UP000501690"/>
    </source>
</evidence>
<keyword evidence="5" id="KW-1185">Reference proteome</keyword>
<dbReference type="SUPFAM" id="SSF53474">
    <property type="entry name" value="alpha/beta-Hydrolases"/>
    <property type="match status" value="1"/>
</dbReference>
<feature type="domain" description="Alpha/beta hydrolase fold-3" evidence="3">
    <location>
        <begin position="102"/>
        <end position="238"/>
    </location>
</feature>
<feature type="compositionally biased region" description="Pro residues" evidence="2">
    <location>
        <begin position="80"/>
        <end position="89"/>
    </location>
</feature>
<dbReference type="Proteomes" id="UP000501690">
    <property type="component" value="Linkage Group LG8"/>
</dbReference>
<evidence type="ECO:0000313" key="4">
    <source>
        <dbReference type="EMBL" id="QCE02873.1"/>
    </source>
</evidence>
<dbReference type="InterPro" id="IPR050466">
    <property type="entry name" value="Carboxylest/Gibb_receptor"/>
</dbReference>
<keyword evidence="4" id="KW-0675">Receptor</keyword>
<dbReference type="EMBL" id="CP039352">
    <property type="protein sequence ID" value="QCE02873.1"/>
    <property type="molecule type" value="Genomic_DNA"/>
</dbReference>
<evidence type="ECO:0000259" key="3">
    <source>
        <dbReference type="Pfam" id="PF07859"/>
    </source>
</evidence>